<sequence>MYGNDFEELAKKIKILPGVGKKQSEKILHFLLDAPIDDINTFIEELYNLKKNFQHCRQCNFVSRNRLCSICLDDQRENKILVVENSDIVAKFENSGEYKGRYFVLGDFNIKNLSALDDKINQLKIMANNDSELILGISSTLDGLIVTSYITKHEVVANLKISQLATGIPFGANIDYLDKITLQQALKNRRETEK</sequence>
<reference evidence="10" key="1">
    <citation type="journal article" date="2009" name="BMC Bioinformatics">
        <title>The Mycoplasma conjunctivae genome sequencing, annotation and analysis.</title>
        <authorList>
            <person name="Calderon-Copete S.P."/>
            <person name="Wigger G."/>
            <person name="Wunderlin C."/>
            <person name="Schmidheini T."/>
            <person name="Frey J."/>
            <person name="Quail M.A."/>
            <person name="Falquet L."/>
        </authorList>
    </citation>
    <scope>NUCLEOTIDE SEQUENCE [LARGE SCALE GENOMIC DNA]</scope>
    <source>
        <strain evidence="10">ATCC 25834 / NCTC 10147 / HRC/581</strain>
    </source>
</reference>
<keyword evidence="10" id="KW-1185">Reference proteome</keyword>
<keyword evidence="1 7" id="KW-0479">Metal-binding</keyword>
<dbReference type="HOGENOM" id="CLU_060739_1_1_14"/>
<dbReference type="GO" id="GO:0006310">
    <property type="term" value="P:DNA recombination"/>
    <property type="evidence" value="ECO:0007669"/>
    <property type="project" value="UniProtKB-UniRule"/>
</dbReference>
<keyword evidence="4 7" id="KW-0862">Zinc</keyword>
<feature type="zinc finger region" description="C4-type" evidence="7">
    <location>
        <begin position="56"/>
        <end position="71"/>
    </location>
</feature>
<keyword evidence="6 7" id="KW-0234">DNA repair</keyword>
<name>C5J6H8_MESCH</name>
<dbReference type="Proteomes" id="UP000001491">
    <property type="component" value="Chromosome"/>
</dbReference>
<dbReference type="Gene3D" id="1.10.8.420">
    <property type="entry name" value="RecR Domain 1"/>
    <property type="match status" value="1"/>
</dbReference>
<protein>
    <recommendedName>
        <fullName evidence="7">Recombination protein RecR</fullName>
    </recommendedName>
</protein>
<evidence type="ECO:0000256" key="5">
    <source>
        <dbReference type="ARBA" id="ARBA00023172"/>
    </source>
</evidence>
<dbReference type="eggNOG" id="COG0353">
    <property type="taxonomic scope" value="Bacteria"/>
</dbReference>
<dbReference type="PANTHER" id="PTHR30446:SF0">
    <property type="entry name" value="RECOMBINATION PROTEIN RECR"/>
    <property type="match status" value="1"/>
</dbReference>
<evidence type="ECO:0000256" key="7">
    <source>
        <dbReference type="HAMAP-Rule" id="MF_00017"/>
    </source>
</evidence>
<dbReference type="PROSITE" id="PS50880">
    <property type="entry name" value="TOPRIM"/>
    <property type="match status" value="1"/>
</dbReference>
<dbReference type="PANTHER" id="PTHR30446">
    <property type="entry name" value="RECOMBINATION PROTEIN RECR"/>
    <property type="match status" value="1"/>
</dbReference>
<evidence type="ECO:0000256" key="2">
    <source>
        <dbReference type="ARBA" id="ARBA00022763"/>
    </source>
</evidence>
<dbReference type="HAMAP" id="MF_00017">
    <property type="entry name" value="RecR"/>
    <property type="match status" value="1"/>
</dbReference>
<gene>
    <name evidence="7 9" type="primary">recR</name>
    <name evidence="9" type="ordered locus">MCJ_003820</name>
</gene>
<evidence type="ECO:0000256" key="3">
    <source>
        <dbReference type="ARBA" id="ARBA00022771"/>
    </source>
</evidence>
<dbReference type="Gene3D" id="3.40.1360.10">
    <property type="match status" value="1"/>
</dbReference>
<organism evidence="9 10">
    <name type="scientific">Mesomycoplasma conjunctivae (strain ATCC 25834 / NCTC 10147 / HRC/581)</name>
    <name type="common">Mycoplasma conjunctivae</name>
    <dbReference type="NCBI Taxonomy" id="572263"/>
    <lineage>
        <taxon>Bacteria</taxon>
        <taxon>Bacillati</taxon>
        <taxon>Mycoplasmatota</taxon>
        <taxon>Mycoplasmoidales</taxon>
        <taxon>Metamycoplasmataceae</taxon>
        <taxon>Mesomycoplasma</taxon>
    </lineage>
</organism>
<dbReference type="GO" id="GO:0008270">
    <property type="term" value="F:zinc ion binding"/>
    <property type="evidence" value="ECO:0007669"/>
    <property type="project" value="UniProtKB-KW"/>
</dbReference>
<evidence type="ECO:0000313" key="9">
    <source>
        <dbReference type="EMBL" id="CAT05070.1"/>
    </source>
</evidence>
<keyword evidence="2 7" id="KW-0227">DNA damage</keyword>
<comment type="similarity">
    <text evidence="7">Belongs to the RecR family.</text>
</comment>
<dbReference type="AlphaFoldDB" id="C5J6H8"/>
<evidence type="ECO:0000256" key="1">
    <source>
        <dbReference type="ARBA" id="ARBA00022723"/>
    </source>
</evidence>
<evidence type="ECO:0000313" key="10">
    <source>
        <dbReference type="Proteomes" id="UP000001491"/>
    </source>
</evidence>
<proteinExistence type="inferred from homology"/>
<evidence type="ECO:0000256" key="4">
    <source>
        <dbReference type="ARBA" id="ARBA00022833"/>
    </source>
</evidence>
<dbReference type="Gene3D" id="6.10.250.240">
    <property type="match status" value="1"/>
</dbReference>
<comment type="function">
    <text evidence="7">May play a role in DNA repair. It seems to be involved in an RecBC-independent recombinational process of DNA repair. It may act with RecF and RecO.</text>
</comment>
<evidence type="ECO:0000259" key="8">
    <source>
        <dbReference type="PROSITE" id="PS50880"/>
    </source>
</evidence>
<dbReference type="SUPFAM" id="SSF111304">
    <property type="entry name" value="Recombination protein RecR"/>
    <property type="match status" value="1"/>
</dbReference>
<keyword evidence="3 7" id="KW-0863">Zinc-finger</keyword>
<dbReference type="Pfam" id="PF21175">
    <property type="entry name" value="RecR_C"/>
    <property type="match status" value="1"/>
</dbReference>
<dbReference type="InterPro" id="IPR000093">
    <property type="entry name" value="DNA_Rcmb_RecR"/>
</dbReference>
<dbReference type="Pfam" id="PF13662">
    <property type="entry name" value="Toprim_4"/>
    <property type="match status" value="1"/>
</dbReference>
<dbReference type="InterPro" id="IPR023627">
    <property type="entry name" value="Rcmb_RecR"/>
</dbReference>
<evidence type="ECO:0000256" key="6">
    <source>
        <dbReference type="ARBA" id="ARBA00023204"/>
    </source>
</evidence>
<accession>C5J6H8</accession>
<dbReference type="GO" id="GO:0006281">
    <property type="term" value="P:DNA repair"/>
    <property type="evidence" value="ECO:0007669"/>
    <property type="project" value="UniProtKB-UniRule"/>
</dbReference>
<keyword evidence="5 7" id="KW-0233">DNA recombination</keyword>
<dbReference type="InterPro" id="IPR006171">
    <property type="entry name" value="TOPRIM_dom"/>
</dbReference>
<feature type="domain" description="Toprim" evidence="8">
    <location>
        <begin position="78"/>
        <end position="169"/>
    </location>
</feature>
<dbReference type="EMBL" id="FM864216">
    <property type="protein sequence ID" value="CAT05070.1"/>
    <property type="molecule type" value="Genomic_DNA"/>
</dbReference>
<dbReference type="KEGG" id="mco:MCJ_003820"/>
<dbReference type="GO" id="GO:0003677">
    <property type="term" value="F:DNA binding"/>
    <property type="evidence" value="ECO:0007669"/>
    <property type="project" value="UniProtKB-UniRule"/>
</dbReference>